<comment type="caution">
    <text evidence="2">The sequence shown here is derived from an EMBL/GenBank/DDBJ whole genome shotgun (WGS) entry which is preliminary data.</text>
</comment>
<organism evidence="2 3">
    <name type="scientific">Candidatus Roizmanbacteria bacterium RIFCSPLOWO2_01_FULL_37_12</name>
    <dbReference type="NCBI Taxonomy" id="1802056"/>
    <lineage>
        <taxon>Bacteria</taxon>
        <taxon>Candidatus Roizmaniibacteriota</taxon>
    </lineage>
</organism>
<sequence>MSWYVYGLLASLFLGIYNFLYGLLDKKLQISTILIGIGTGIILTGIIYAVIVRKNIFEFNANWWLPSVIGLTIGIAIIFVIKSFSDPKVKVSQLVPLINTNTLFSVTLGLIIFKEYQSVSLIKVLLGTLLILLGAIVIK</sequence>
<protein>
    <recommendedName>
        <fullName evidence="4">EamA domain-containing protein</fullName>
    </recommendedName>
</protein>
<name>A0A1F7IGA7_9BACT</name>
<evidence type="ECO:0000313" key="3">
    <source>
        <dbReference type="Proteomes" id="UP000177698"/>
    </source>
</evidence>
<accession>A0A1F7IGA7</accession>
<dbReference type="AlphaFoldDB" id="A0A1F7IGA7"/>
<gene>
    <name evidence="2" type="ORF">A2954_00995</name>
</gene>
<proteinExistence type="predicted"/>
<dbReference type="STRING" id="1802056.A2954_00995"/>
<feature type="transmembrane region" description="Helical" evidence="1">
    <location>
        <begin position="63"/>
        <end position="82"/>
    </location>
</feature>
<evidence type="ECO:0000313" key="2">
    <source>
        <dbReference type="EMBL" id="OGK42403.1"/>
    </source>
</evidence>
<feature type="transmembrane region" description="Helical" evidence="1">
    <location>
        <begin position="31"/>
        <end position="51"/>
    </location>
</feature>
<dbReference type="EMBL" id="MGAG01000002">
    <property type="protein sequence ID" value="OGK42403.1"/>
    <property type="molecule type" value="Genomic_DNA"/>
</dbReference>
<dbReference type="Proteomes" id="UP000177698">
    <property type="component" value="Unassembled WGS sequence"/>
</dbReference>
<keyword evidence="1" id="KW-0472">Membrane</keyword>
<keyword evidence="1" id="KW-1133">Transmembrane helix</keyword>
<evidence type="ECO:0008006" key="4">
    <source>
        <dbReference type="Google" id="ProtNLM"/>
    </source>
</evidence>
<reference evidence="2 3" key="1">
    <citation type="journal article" date="2016" name="Nat. Commun.">
        <title>Thousands of microbial genomes shed light on interconnected biogeochemical processes in an aquifer system.</title>
        <authorList>
            <person name="Anantharaman K."/>
            <person name="Brown C.T."/>
            <person name="Hug L.A."/>
            <person name="Sharon I."/>
            <person name="Castelle C.J."/>
            <person name="Probst A.J."/>
            <person name="Thomas B.C."/>
            <person name="Singh A."/>
            <person name="Wilkins M.J."/>
            <person name="Karaoz U."/>
            <person name="Brodie E.L."/>
            <person name="Williams K.H."/>
            <person name="Hubbard S.S."/>
            <person name="Banfield J.F."/>
        </authorList>
    </citation>
    <scope>NUCLEOTIDE SEQUENCE [LARGE SCALE GENOMIC DNA]</scope>
</reference>
<evidence type="ECO:0000256" key="1">
    <source>
        <dbReference type="SAM" id="Phobius"/>
    </source>
</evidence>
<feature type="transmembrane region" description="Helical" evidence="1">
    <location>
        <begin position="119"/>
        <end position="138"/>
    </location>
</feature>
<keyword evidence="1" id="KW-0812">Transmembrane</keyword>
<feature type="transmembrane region" description="Helical" evidence="1">
    <location>
        <begin position="6"/>
        <end position="24"/>
    </location>
</feature>
<feature type="transmembrane region" description="Helical" evidence="1">
    <location>
        <begin position="94"/>
        <end position="113"/>
    </location>
</feature>